<feature type="region of interest" description="Disordered" evidence="1">
    <location>
        <begin position="29"/>
        <end position="62"/>
    </location>
</feature>
<reference evidence="3 4" key="1">
    <citation type="submission" date="2015-01" db="EMBL/GenBank/DDBJ databases">
        <title>The Genome Sequence of Exophiala oligosperma CBS72588.</title>
        <authorList>
            <consortium name="The Broad Institute Genomics Platform"/>
            <person name="Cuomo C."/>
            <person name="de Hoog S."/>
            <person name="Gorbushina A."/>
            <person name="Stielow B."/>
            <person name="Teixiera M."/>
            <person name="Abouelleil A."/>
            <person name="Chapman S.B."/>
            <person name="Priest M."/>
            <person name="Young S.K."/>
            <person name="Wortman J."/>
            <person name="Nusbaum C."/>
            <person name="Birren B."/>
        </authorList>
    </citation>
    <scope>NUCLEOTIDE SEQUENCE [LARGE SCALE GENOMIC DNA]</scope>
    <source>
        <strain evidence="3 4">CBS 72588</strain>
    </source>
</reference>
<keyword evidence="4" id="KW-1185">Reference proteome</keyword>
<dbReference type="AlphaFoldDB" id="A0A0D2B4S7"/>
<keyword evidence="2" id="KW-1133">Transmembrane helix</keyword>
<dbReference type="PANTHER" id="PTHR42101:SF1">
    <property type="entry name" value="LOW TEMPERATURE REQUIREMENT A"/>
    <property type="match status" value="1"/>
</dbReference>
<feature type="transmembrane region" description="Helical" evidence="2">
    <location>
        <begin position="250"/>
        <end position="273"/>
    </location>
</feature>
<dbReference type="GeneID" id="27354924"/>
<dbReference type="PANTHER" id="PTHR42101">
    <property type="entry name" value="CHROMOSOME 16, WHOLE GENOME SHOTGUN SEQUENCE"/>
    <property type="match status" value="1"/>
</dbReference>
<evidence type="ECO:0000256" key="1">
    <source>
        <dbReference type="SAM" id="MobiDB-lite"/>
    </source>
</evidence>
<feature type="transmembrane region" description="Helical" evidence="2">
    <location>
        <begin position="316"/>
        <end position="337"/>
    </location>
</feature>
<dbReference type="VEuPathDB" id="FungiDB:PV06_02850"/>
<keyword evidence="2" id="KW-0812">Transmembrane</keyword>
<feature type="transmembrane region" description="Helical" evidence="2">
    <location>
        <begin position="557"/>
        <end position="579"/>
    </location>
</feature>
<dbReference type="InterPro" id="IPR010640">
    <property type="entry name" value="Low_temperature_requirement_A"/>
</dbReference>
<evidence type="ECO:0000313" key="3">
    <source>
        <dbReference type="EMBL" id="KIW47266.1"/>
    </source>
</evidence>
<feature type="transmembrane region" description="Helical" evidence="2">
    <location>
        <begin position="172"/>
        <end position="195"/>
    </location>
</feature>
<evidence type="ECO:0008006" key="5">
    <source>
        <dbReference type="Google" id="ProtNLM"/>
    </source>
</evidence>
<feature type="transmembrane region" description="Helical" evidence="2">
    <location>
        <begin position="285"/>
        <end position="304"/>
    </location>
</feature>
<dbReference type="RefSeq" id="XP_016267482.1">
    <property type="nucleotide sequence ID" value="XM_016403585.1"/>
</dbReference>
<evidence type="ECO:0000313" key="4">
    <source>
        <dbReference type="Proteomes" id="UP000053342"/>
    </source>
</evidence>
<keyword evidence="2" id="KW-0472">Membrane</keyword>
<evidence type="ECO:0000256" key="2">
    <source>
        <dbReference type="SAM" id="Phobius"/>
    </source>
</evidence>
<gene>
    <name evidence="3" type="ORF">PV06_02850</name>
</gene>
<protein>
    <recommendedName>
        <fullName evidence="5">Low temperature requirement A</fullName>
    </recommendedName>
</protein>
<feature type="compositionally biased region" description="Basic and acidic residues" evidence="1">
    <location>
        <begin position="45"/>
        <end position="54"/>
    </location>
</feature>
<dbReference type="Proteomes" id="UP000053342">
    <property type="component" value="Unassembled WGS sequence"/>
</dbReference>
<accession>A0A0D2B4S7</accession>
<dbReference type="EMBL" id="KN847333">
    <property type="protein sequence ID" value="KIW47266.1"/>
    <property type="molecule type" value="Genomic_DNA"/>
</dbReference>
<organism evidence="3 4">
    <name type="scientific">Exophiala oligosperma</name>
    <dbReference type="NCBI Taxonomy" id="215243"/>
    <lineage>
        <taxon>Eukaryota</taxon>
        <taxon>Fungi</taxon>
        <taxon>Dikarya</taxon>
        <taxon>Ascomycota</taxon>
        <taxon>Pezizomycotina</taxon>
        <taxon>Eurotiomycetes</taxon>
        <taxon>Chaetothyriomycetidae</taxon>
        <taxon>Chaetothyriales</taxon>
        <taxon>Herpotrichiellaceae</taxon>
        <taxon>Exophiala</taxon>
    </lineage>
</organism>
<name>A0A0D2B4S7_9EURO</name>
<feature type="transmembrane region" description="Helical" evidence="2">
    <location>
        <begin position="207"/>
        <end position="230"/>
    </location>
</feature>
<feature type="compositionally biased region" description="Basic and acidic residues" evidence="1">
    <location>
        <begin position="637"/>
        <end position="650"/>
    </location>
</feature>
<proteinExistence type="predicted"/>
<sequence>MSLSRVIQRRPFAHDGFRRKAVPWIASPLQPSTKASREYTVTPGEDPKTAKRTNDPSLSERSSLADNELPRFRYHHESSTIELFYDLFLVANLTSFTADHEIINGQSLRNYVGFFTIVWFTWLETSLFDVRFATESVFTRICKAIAFAAMTGIAACGANYNTGEVSEHLRTFRSLSIILMISRLALAIQYIVVLLYVHKYPRTQAPLLATIAILLLSAIAFLGTFFAFNLNDESNEHNTSGSNSSGPPVYISHYIIVCVETIGVIAISCIWRSISFKKTHLVERIGLLTLIIMGEGIIGITKSISKILQNAANTAASVFGITISAVLLLYFVWILYFDQIDHDRFGTIRQQVWAILHFPLHTALILVSEGSATLILWKAIIRYLVEALAIQVQATDMVSSTNAEVAGYIEKQLKTFVHHFKNETLFRLDVESFINSSLTDIRQLPANDSSGRNDTIVGIRDDMFNLVFGAFGIEVNQEDTTWDPQLSIFDTVIFYYYLAAGVFVILLAVLYSFGKTNKSRGEWFSAVLRLVVGIGLCTTTPALVLRSDKSSTRGFVFSAWTVTVVMLVYFVLIILDNLLDWYADKKSSGQKPTYIEDTERSLEGEEDALVKQTNTDMAEQGETIRLRLVEISPADEADPRRVEDPQSSRS</sequence>
<dbReference type="STRING" id="215243.A0A0D2B4S7"/>
<dbReference type="Pfam" id="PF06772">
    <property type="entry name" value="LtrA"/>
    <property type="match status" value="1"/>
</dbReference>
<dbReference type="OrthoDB" id="3177213at2759"/>
<feature type="transmembrane region" description="Helical" evidence="2">
    <location>
        <begin position="526"/>
        <end position="545"/>
    </location>
</feature>
<feature type="transmembrane region" description="Helical" evidence="2">
    <location>
        <begin position="494"/>
        <end position="514"/>
    </location>
</feature>
<feature type="region of interest" description="Disordered" evidence="1">
    <location>
        <begin position="588"/>
        <end position="650"/>
    </location>
</feature>
<feature type="transmembrane region" description="Helical" evidence="2">
    <location>
        <begin position="141"/>
        <end position="160"/>
    </location>
</feature>